<dbReference type="GO" id="GO:0004096">
    <property type="term" value="F:catalase activity"/>
    <property type="evidence" value="ECO:0007669"/>
    <property type="project" value="InterPro"/>
</dbReference>
<dbReference type="InterPro" id="IPR024168">
    <property type="entry name" value="Catalase_SrpA-type_pred"/>
</dbReference>
<dbReference type="GO" id="GO:0020037">
    <property type="term" value="F:heme binding"/>
    <property type="evidence" value="ECO:0007669"/>
    <property type="project" value="InterPro"/>
</dbReference>
<keyword evidence="4 7" id="KW-0479">Metal-binding</keyword>
<gene>
    <name evidence="10" type="ORF">SAMN05216251_13064</name>
</gene>
<dbReference type="RefSeq" id="WP_177246740.1">
    <property type="nucleotide sequence ID" value="NZ_FONG01000030.1"/>
</dbReference>
<evidence type="ECO:0000256" key="1">
    <source>
        <dbReference type="ARBA" id="ARBA00005329"/>
    </source>
</evidence>
<dbReference type="EC" id="1.11.1.-" evidence="7"/>
<keyword evidence="3 7" id="KW-0349">Heme</keyword>
<dbReference type="STRING" id="380248.SAMN05216251_13064"/>
<dbReference type="GO" id="GO:0046872">
    <property type="term" value="F:metal ion binding"/>
    <property type="evidence" value="ECO:0007669"/>
    <property type="project" value="UniProtKB-KW"/>
</dbReference>
<keyword evidence="11" id="KW-1185">Reference proteome</keyword>
<dbReference type="SMART" id="SM01060">
    <property type="entry name" value="Catalase"/>
    <property type="match status" value="1"/>
</dbReference>
<sequence>MPSTPVAAATTETSIAPTTAAEVVDSMERMHGKHPGFRRSGARGACFTGTFTPTGEAAALTTAGHLQDIPVPAVARFSNSEGNPAARDGVPVARGMAVRFALPDGDETDLIAMTVPLFVASNPRQFLDLTEALRPDPATGGPDPAKVQAYLGAHPHLVEAVTQCPPVPVSYATAAYWAVHAFVWTDAAGNRQPVRYRWEPEAGRAELSEEEAAARTDHYLTDELRERLGRGPVVYTLRVQLGEDGDPTDDPSVAWPQERTEITAGRLELTGPVDDQRLWDTQRFSPVRLTDGIELSDDPVLAFRANAYAESYRRRSREG</sequence>
<dbReference type="PRINTS" id="PR00067">
    <property type="entry name" value="CATALASE"/>
</dbReference>
<dbReference type="GO" id="GO:0042542">
    <property type="term" value="P:response to hydrogen peroxide"/>
    <property type="evidence" value="ECO:0007669"/>
    <property type="project" value="TreeGrafter"/>
</dbReference>
<dbReference type="Gene3D" id="1.20.1280.120">
    <property type="match status" value="1"/>
</dbReference>
<evidence type="ECO:0000256" key="5">
    <source>
        <dbReference type="ARBA" id="ARBA00023002"/>
    </source>
</evidence>
<evidence type="ECO:0000313" key="10">
    <source>
        <dbReference type="EMBL" id="SFF81772.1"/>
    </source>
</evidence>
<dbReference type="InterPro" id="IPR011614">
    <property type="entry name" value="Catalase_core"/>
</dbReference>
<dbReference type="InterPro" id="IPR018028">
    <property type="entry name" value="Catalase"/>
</dbReference>
<dbReference type="AlphaFoldDB" id="A0A1I2LQJ1"/>
<dbReference type="InterPro" id="IPR020835">
    <property type="entry name" value="Catalase_sf"/>
</dbReference>
<dbReference type="PROSITE" id="PS51402">
    <property type="entry name" value="CATALASE_3"/>
    <property type="match status" value="1"/>
</dbReference>
<evidence type="ECO:0000259" key="9">
    <source>
        <dbReference type="SMART" id="SM01060"/>
    </source>
</evidence>
<protein>
    <recommendedName>
        <fullName evidence="7">Catalase-related peroxidase</fullName>
        <ecNumber evidence="7">1.11.1.-</ecNumber>
    </recommendedName>
</protein>
<keyword evidence="5 7" id="KW-0560">Oxidoreductase</keyword>
<keyword evidence="6 7" id="KW-0408">Iron</keyword>
<evidence type="ECO:0000313" key="11">
    <source>
        <dbReference type="Proteomes" id="UP000199323"/>
    </source>
</evidence>
<feature type="binding site" description="axial binding residue" evidence="8">
    <location>
        <position position="308"/>
    </location>
    <ligand>
        <name>heme</name>
        <dbReference type="ChEBI" id="CHEBI:30413"/>
    </ligand>
    <ligandPart>
        <name>Fe</name>
        <dbReference type="ChEBI" id="CHEBI:18248"/>
    </ligandPart>
</feature>
<proteinExistence type="inferred from homology"/>
<keyword evidence="2 7" id="KW-0575">Peroxidase</keyword>
<evidence type="ECO:0000256" key="3">
    <source>
        <dbReference type="ARBA" id="ARBA00022617"/>
    </source>
</evidence>
<dbReference type="PIRSF" id="PIRSF000296">
    <property type="entry name" value="SrpA"/>
    <property type="match status" value="1"/>
</dbReference>
<feature type="domain" description="Catalase core" evidence="9">
    <location>
        <begin position="4"/>
        <end position="319"/>
    </location>
</feature>
<evidence type="ECO:0000256" key="8">
    <source>
        <dbReference type="PIRSR" id="PIRSR000296-2"/>
    </source>
</evidence>
<dbReference type="EMBL" id="FONG01000030">
    <property type="protein sequence ID" value="SFF81772.1"/>
    <property type="molecule type" value="Genomic_DNA"/>
</dbReference>
<dbReference type="Proteomes" id="UP000199323">
    <property type="component" value="Unassembled WGS sequence"/>
</dbReference>
<dbReference type="GO" id="GO:0005737">
    <property type="term" value="C:cytoplasm"/>
    <property type="evidence" value="ECO:0007669"/>
    <property type="project" value="TreeGrafter"/>
</dbReference>
<dbReference type="PANTHER" id="PTHR11465">
    <property type="entry name" value="CATALASE"/>
    <property type="match status" value="1"/>
</dbReference>
<evidence type="ECO:0000256" key="7">
    <source>
        <dbReference type="PIRNR" id="PIRNR000296"/>
    </source>
</evidence>
<dbReference type="Gene3D" id="2.40.180.10">
    <property type="entry name" value="Catalase core domain"/>
    <property type="match status" value="1"/>
</dbReference>
<dbReference type="GO" id="GO:0042744">
    <property type="term" value="P:hydrogen peroxide catabolic process"/>
    <property type="evidence" value="ECO:0007669"/>
    <property type="project" value="TreeGrafter"/>
</dbReference>
<evidence type="ECO:0000256" key="2">
    <source>
        <dbReference type="ARBA" id="ARBA00022559"/>
    </source>
</evidence>
<dbReference type="Pfam" id="PF00199">
    <property type="entry name" value="Catalase"/>
    <property type="match status" value="1"/>
</dbReference>
<dbReference type="CDD" id="cd08153">
    <property type="entry name" value="srpA_like"/>
    <property type="match status" value="1"/>
</dbReference>
<comment type="cofactor">
    <cofactor evidence="7">
        <name>heme</name>
        <dbReference type="ChEBI" id="CHEBI:30413"/>
    </cofactor>
</comment>
<evidence type="ECO:0000256" key="6">
    <source>
        <dbReference type="ARBA" id="ARBA00023004"/>
    </source>
</evidence>
<evidence type="ECO:0000256" key="4">
    <source>
        <dbReference type="ARBA" id="ARBA00022723"/>
    </source>
</evidence>
<dbReference type="PANTHER" id="PTHR11465:SF9">
    <property type="entry name" value="CATALASE"/>
    <property type="match status" value="1"/>
</dbReference>
<accession>A0A1I2LQJ1</accession>
<dbReference type="SUPFAM" id="SSF56634">
    <property type="entry name" value="Heme-dependent catalase-like"/>
    <property type="match status" value="1"/>
</dbReference>
<comment type="function">
    <text evidence="7">Has an organic peroxide-dependent peroxidase activity.</text>
</comment>
<name>A0A1I2LQJ1_9ACTN</name>
<comment type="similarity">
    <text evidence="1 7">Belongs to the catalase family.</text>
</comment>
<reference evidence="10 11" key="1">
    <citation type="submission" date="2016-10" db="EMBL/GenBank/DDBJ databases">
        <authorList>
            <person name="de Groot N.N."/>
        </authorList>
    </citation>
    <scope>NUCLEOTIDE SEQUENCE [LARGE SCALE GENOMIC DNA]</scope>
    <source>
        <strain evidence="10 11">CGMCC 4.3510</strain>
    </source>
</reference>
<organism evidence="10 11">
    <name type="scientific">Actinacidiphila alni</name>
    <dbReference type="NCBI Taxonomy" id="380248"/>
    <lineage>
        <taxon>Bacteria</taxon>
        <taxon>Bacillati</taxon>
        <taxon>Actinomycetota</taxon>
        <taxon>Actinomycetes</taxon>
        <taxon>Kitasatosporales</taxon>
        <taxon>Streptomycetaceae</taxon>
        <taxon>Actinacidiphila</taxon>
    </lineage>
</organism>